<reference evidence="2" key="1">
    <citation type="submission" date="2023-07" db="EMBL/GenBank/DDBJ databases">
        <title>A chromosome-level genome assembly of Lolium multiflorum.</title>
        <authorList>
            <person name="Chen Y."/>
            <person name="Copetti D."/>
            <person name="Kolliker R."/>
            <person name="Studer B."/>
        </authorList>
    </citation>
    <scope>NUCLEOTIDE SEQUENCE</scope>
    <source>
        <strain evidence="2">02402/16</strain>
        <tissue evidence="2">Leaf</tissue>
    </source>
</reference>
<evidence type="ECO:0000313" key="3">
    <source>
        <dbReference type="Proteomes" id="UP001231189"/>
    </source>
</evidence>
<sequence>MNGRLYRKWHDTFTHATNDRKLQTDSDGDRARPVTLRSFAMRVDTQPFPEVNMVDLSHCIGREPGCSFDIHMAGLADRHGEDKPESSRSRGKGEEEADPHDRPQTMKRGEFSVSITMKRDADSSDWPILSSTYALPVFSIDLEGDGKLGYGFTSADELEEIEKVKKEIKKLLDAGFIRPCRGIGFEIKIVSNGLRSFPGSIDPGVFLSGRILRSDDFKVQGSRGFTAARGPVRLEV</sequence>
<accession>A0AAD8T4J2</accession>
<proteinExistence type="predicted"/>
<dbReference type="EMBL" id="JAUUTY010000003">
    <property type="protein sequence ID" value="KAK1669778.1"/>
    <property type="molecule type" value="Genomic_DNA"/>
</dbReference>
<dbReference type="AlphaFoldDB" id="A0AAD8T4J2"/>
<evidence type="ECO:0000256" key="1">
    <source>
        <dbReference type="SAM" id="MobiDB-lite"/>
    </source>
</evidence>
<keyword evidence="3" id="KW-1185">Reference proteome</keyword>
<feature type="region of interest" description="Disordered" evidence="1">
    <location>
        <begin position="76"/>
        <end position="110"/>
    </location>
</feature>
<name>A0AAD8T4J2_LOLMU</name>
<evidence type="ECO:0000313" key="2">
    <source>
        <dbReference type="EMBL" id="KAK1669778.1"/>
    </source>
</evidence>
<dbReference type="Proteomes" id="UP001231189">
    <property type="component" value="Unassembled WGS sequence"/>
</dbReference>
<gene>
    <name evidence="2" type="ORF">QYE76_057937</name>
</gene>
<comment type="caution">
    <text evidence="2">The sequence shown here is derived from an EMBL/GenBank/DDBJ whole genome shotgun (WGS) entry which is preliminary data.</text>
</comment>
<protein>
    <submittedName>
        <fullName evidence="2">Uncharacterized protein</fullName>
    </submittedName>
</protein>
<organism evidence="2 3">
    <name type="scientific">Lolium multiflorum</name>
    <name type="common">Italian ryegrass</name>
    <name type="synonym">Lolium perenne subsp. multiflorum</name>
    <dbReference type="NCBI Taxonomy" id="4521"/>
    <lineage>
        <taxon>Eukaryota</taxon>
        <taxon>Viridiplantae</taxon>
        <taxon>Streptophyta</taxon>
        <taxon>Embryophyta</taxon>
        <taxon>Tracheophyta</taxon>
        <taxon>Spermatophyta</taxon>
        <taxon>Magnoliopsida</taxon>
        <taxon>Liliopsida</taxon>
        <taxon>Poales</taxon>
        <taxon>Poaceae</taxon>
        <taxon>BOP clade</taxon>
        <taxon>Pooideae</taxon>
        <taxon>Poodae</taxon>
        <taxon>Poeae</taxon>
        <taxon>Poeae Chloroplast Group 2 (Poeae type)</taxon>
        <taxon>Loliodinae</taxon>
        <taxon>Loliinae</taxon>
        <taxon>Lolium</taxon>
    </lineage>
</organism>